<organism evidence="1 2">
    <name type="scientific">Gluconobacter oxydans NBRC 3293</name>
    <dbReference type="NCBI Taxonomy" id="1315969"/>
    <lineage>
        <taxon>Bacteria</taxon>
        <taxon>Pseudomonadati</taxon>
        <taxon>Pseudomonadota</taxon>
        <taxon>Alphaproteobacteria</taxon>
        <taxon>Acetobacterales</taxon>
        <taxon>Acetobacteraceae</taxon>
        <taxon>Gluconobacter</taxon>
    </lineage>
</organism>
<proteinExistence type="predicted"/>
<comment type="caution">
    <text evidence="1">The sequence shown here is derived from an EMBL/GenBank/DDBJ whole genome shotgun (WGS) entry which is preliminary data.</text>
</comment>
<sequence length="44" mass="5155">MRLLALSRCQSVFYGTLRPLRDGTTGRIPWISRSWRKLSLSYPD</sequence>
<gene>
    <name evidence="1" type="ORF">NBRC3293_0292</name>
</gene>
<accession>A0A829WKM7</accession>
<dbReference type="EMBL" id="BARJ01000002">
    <property type="protein sequence ID" value="GEM15795.1"/>
    <property type="molecule type" value="Genomic_DNA"/>
</dbReference>
<reference evidence="1 2" key="1">
    <citation type="submission" date="2013-04" db="EMBL/GenBank/DDBJ databases">
        <title>Gluconobacter oxydans NBRC 3293 whole genome sequence.</title>
        <authorList>
            <person name="Matsutani M."/>
            <person name="Yakushi T."/>
            <person name="Matsushita K."/>
        </authorList>
    </citation>
    <scope>NUCLEOTIDE SEQUENCE [LARGE SCALE GENOMIC DNA]</scope>
    <source>
        <strain evidence="1 2">NBRC 3293</strain>
    </source>
</reference>
<dbReference type="Proteomes" id="UP000484858">
    <property type="component" value="Unassembled WGS sequence"/>
</dbReference>
<evidence type="ECO:0000313" key="1">
    <source>
        <dbReference type="EMBL" id="GEM15795.1"/>
    </source>
</evidence>
<evidence type="ECO:0000313" key="2">
    <source>
        <dbReference type="Proteomes" id="UP000484858"/>
    </source>
</evidence>
<protein>
    <submittedName>
        <fullName evidence="1">Uncharacterized protein</fullName>
    </submittedName>
</protein>
<dbReference type="AlphaFoldDB" id="A0A829WKM7"/>
<name>A0A829WKM7_GLUOY</name>